<evidence type="ECO:0000256" key="3">
    <source>
        <dbReference type="ARBA" id="ARBA00022801"/>
    </source>
</evidence>
<dbReference type="InterPro" id="IPR003653">
    <property type="entry name" value="Peptidase_C48_C"/>
</dbReference>
<evidence type="ECO:0000256" key="6">
    <source>
        <dbReference type="SAM" id="MobiDB-lite"/>
    </source>
</evidence>
<organism evidence="8 9">
    <name type="scientific">Dendrobium nobile</name>
    <name type="common">Orchid</name>
    <dbReference type="NCBI Taxonomy" id="94219"/>
    <lineage>
        <taxon>Eukaryota</taxon>
        <taxon>Viridiplantae</taxon>
        <taxon>Streptophyta</taxon>
        <taxon>Embryophyta</taxon>
        <taxon>Tracheophyta</taxon>
        <taxon>Spermatophyta</taxon>
        <taxon>Magnoliopsida</taxon>
        <taxon>Liliopsida</taxon>
        <taxon>Asparagales</taxon>
        <taxon>Orchidaceae</taxon>
        <taxon>Epidendroideae</taxon>
        <taxon>Malaxideae</taxon>
        <taxon>Dendrobiinae</taxon>
        <taxon>Dendrobium</taxon>
    </lineage>
</organism>
<feature type="coiled-coil region" evidence="5">
    <location>
        <begin position="584"/>
        <end position="611"/>
    </location>
</feature>
<evidence type="ECO:0000256" key="5">
    <source>
        <dbReference type="SAM" id="Coils"/>
    </source>
</evidence>
<evidence type="ECO:0000256" key="4">
    <source>
        <dbReference type="ARBA" id="ARBA00022807"/>
    </source>
</evidence>
<keyword evidence="5" id="KW-0175">Coiled coil</keyword>
<name>A0A8T3BNC7_DENNO</name>
<feature type="region of interest" description="Disordered" evidence="6">
    <location>
        <begin position="482"/>
        <end position="559"/>
    </location>
</feature>
<proteinExistence type="inferred from homology"/>
<feature type="compositionally biased region" description="Basic and acidic residues" evidence="6">
    <location>
        <begin position="761"/>
        <end position="772"/>
    </location>
</feature>
<dbReference type="GO" id="GO:0006508">
    <property type="term" value="P:proteolysis"/>
    <property type="evidence" value="ECO:0007669"/>
    <property type="project" value="UniProtKB-KW"/>
</dbReference>
<feature type="compositionally biased region" description="Low complexity" evidence="6">
    <location>
        <begin position="538"/>
        <end position="547"/>
    </location>
</feature>
<evidence type="ECO:0000259" key="7">
    <source>
        <dbReference type="PROSITE" id="PS50600"/>
    </source>
</evidence>
<reference evidence="8" key="1">
    <citation type="journal article" date="2022" name="Front. Genet.">
        <title>Chromosome-Scale Assembly of the Dendrobium nobile Genome Provides Insights Into the Molecular Mechanism of the Biosynthesis of the Medicinal Active Ingredient of Dendrobium.</title>
        <authorList>
            <person name="Xu Q."/>
            <person name="Niu S.-C."/>
            <person name="Li K.-L."/>
            <person name="Zheng P.-J."/>
            <person name="Zhang X.-J."/>
            <person name="Jia Y."/>
            <person name="Liu Y."/>
            <person name="Niu Y.-X."/>
            <person name="Yu L.-H."/>
            <person name="Chen D.-F."/>
            <person name="Zhang G.-Q."/>
        </authorList>
    </citation>
    <scope>NUCLEOTIDE SEQUENCE</scope>
    <source>
        <tissue evidence="8">Leaf</tissue>
    </source>
</reference>
<feature type="domain" description="Ubiquitin-like protease family profile" evidence="7">
    <location>
        <begin position="832"/>
        <end position="996"/>
    </location>
</feature>
<dbReference type="InterPro" id="IPR038765">
    <property type="entry name" value="Papain-like_cys_pep_sf"/>
</dbReference>
<dbReference type="Gene3D" id="3.40.395.10">
    <property type="entry name" value="Adenoviral Proteinase, Chain A"/>
    <property type="match status" value="1"/>
</dbReference>
<dbReference type="GO" id="GO:0005634">
    <property type="term" value="C:nucleus"/>
    <property type="evidence" value="ECO:0007669"/>
    <property type="project" value="TreeGrafter"/>
</dbReference>
<dbReference type="PROSITE" id="PS50600">
    <property type="entry name" value="ULP_PROTEASE"/>
    <property type="match status" value="1"/>
</dbReference>
<dbReference type="PANTHER" id="PTHR12606:SF151">
    <property type="entry name" value="UBIQUITIN-LIKE PROTEASE FAMILY PROFILE DOMAIN-CONTAINING PROTEIN"/>
    <property type="match status" value="1"/>
</dbReference>
<dbReference type="EMBL" id="JAGYWB010000007">
    <property type="protein sequence ID" value="KAI0515968.1"/>
    <property type="molecule type" value="Genomic_DNA"/>
</dbReference>
<protein>
    <recommendedName>
        <fullName evidence="7">Ubiquitin-like protease family profile domain-containing protein</fullName>
    </recommendedName>
</protein>
<evidence type="ECO:0000313" key="8">
    <source>
        <dbReference type="EMBL" id="KAI0515968.1"/>
    </source>
</evidence>
<feature type="region of interest" description="Disordered" evidence="6">
    <location>
        <begin position="696"/>
        <end position="774"/>
    </location>
</feature>
<dbReference type="SMR" id="A0A8T3BNC7"/>
<feature type="compositionally biased region" description="Pro residues" evidence="6">
    <location>
        <begin position="507"/>
        <end position="520"/>
    </location>
</feature>
<sequence>MNGKGKLKEKSERECLKDISSYWSVKGSLGYSMCEDLSRRSGSLLTLEECEGSLPILGECGQLKVLFLHLEGVKGQRFSAYTWRLPTVKEIQNYEAGIGGIVRDYKGRFLLAFGRKKMHWDIAQLEMAAITDLKEVLQGRFHGVEGIVVEGENKNVIDILHNVHSIPKNMDRRLVIEDSFFLNENDLPSCFCNMVKEECMKTPYQRPVTSRCYVTSFRKHCDAYAEIIDDEVEQTLKDLNIHQFLKFPAFQQCIPLLFEVLKFWSPADEGFIVLGHVLKFTSDEVVLLIGMPNRGIDIKWRIDPLNGPLSTEVKTDIAKLDRLADNATKIKTFIMFLLSNLFFPLNSHKTPRRLTTVANNLSEFASINWASSLRNFMVEEFNTIFEKYKLQRPLGYINGFFPLLLIWFLEHFSLNKPTDSELRPRFLRWQGYTELYFTQENAAKIFKFLKISEIFACLENVSNEEAEKYGADIIAIKNSETRSGHEPLKLQSPQKIKASARKKLVTTPPPSPLLSPPLSPDSPHIEPPKTQTPPPSTQPSTRPPTQKISISQPSAEQPPITRADLEAVQNKCFEIFEKMLNKIQENVGARLDRLEDNVEKLQADQDSMKYKFIEFQMQCDHNQEKPHISSSTSSFQSVNNMALHPSAQAPIQVVHPPPPMVKGIPPPPPMVQEIPPPPPPPIQVVPPPPPIQVVPPPPPMVQEIPPPPPVVQEIPPPPPIQVVPPPPPLAKELPQPQIQEVPPPSANVVPPLKASSSPKRKREDGEKEESSSKKVVPYVKKNTKEVALWLRYGCAIVALWLRYCCAMVALWLRYGCAMVALREHKIFVSGNIEIKRSDIDILLTNDWLGDNHVDAFAYFLLEQNRLMAEKFQRYLYISPLYMVYKSLNLDYQIFIEHINPVSVQQSKLIVQPIIYEKHWVLLVGKLKEKVWKLYDSLPNPEHKHICHKVINYLHEDAVGCFSSDITKWNVQAVRGIPTQTNSYDCGIFVCKYMEKAVLRKKTDWSALKDWQNHMPKFRAELAYFLFLQTKK</sequence>
<dbReference type="OrthoDB" id="1939479at2759"/>
<dbReference type="Proteomes" id="UP000829196">
    <property type="component" value="Unassembled WGS sequence"/>
</dbReference>
<dbReference type="GO" id="GO:0016926">
    <property type="term" value="P:protein desumoylation"/>
    <property type="evidence" value="ECO:0007669"/>
    <property type="project" value="TreeGrafter"/>
</dbReference>
<accession>A0A8T3BNC7</accession>
<dbReference type="PANTHER" id="PTHR12606">
    <property type="entry name" value="SENTRIN/SUMO-SPECIFIC PROTEASE"/>
    <property type="match status" value="1"/>
</dbReference>
<keyword evidence="3" id="KW-0378">Hydrolase</keyword>
<dbReference type="Pfam" id="PF02902">
    <property type="entry name" value="Peptidase_C48"/>
    <property type="match status" value="1"/>
</dbReference>
<comment type="caution">
    <text evidence="8">The sequence shown here is derived from an EMBL/GenBank/DDBJ whole genome shotgun (WGS) entry which is preliminary data.</text>
</comment>
<dbReference type="GO" id="GO:0016929">
    <property type="term" value="F:deSUMOylase activity"/>
    <property type="evidence" value="ECO:0007669"/>
    <property type="project" value="TreeGrafter"/>
</dbReference>
<comment type="similarity">
    <text evidence="1">Belongs to the peptidase C48 family.</text>
</comment>
<evidence type="ECO:0000256" key="2">
    <source>
        <dbReference type="ARBA" id="ARBA00022670"/>
    </source>
</evidence>
<feature type="compositionally biased region" description="Pro residues" evidence="6">
    <location>
        <begin position="696"/>
        <end position="729"/>
    </location>
</feature>
<keyword evidence="2" id="KW-0645">Protease</keyword>
<dbReference type="SUPFAM" id="SSF54001">
    <property type="entry name" value="Cysteine proteinases"/>
    <property type="match status" value="1"/>
</dbReference>
<evidence type="ECO:0000256" key="1">
    <source>
        <dbReference type="ARBA" id="ARBA00005234"/>
    </source>
</evidence>
<dbReference type="AlphaFoldDB" id="A0A8T3BNC7"/>
<gene>
    <name evidence="8" type="ORF">KFK09_008639</name>
</gene>
<keyword evidence="9" id="KW-1185">Reference proteome</keyword>
<keyword evidence="4" id="KW-0788">Thiol protease</keyword>
<evidence type="ECO:0000313" key="9">
    <source>
        <dbReference type="Proteomes" id="UP000829196"/>
    </source>
</evidence>